<keyword evidence="3" id="KW-1185">Reference proteome</keyword>
<protein>
    <submittedName>
        <fullName evidence="2">Uncharacterized protein</fullName>
    </submittedName>
</protein>
<reference evidence="2" key="1">
    <citation type="submission" date="2023-04" db="EMBL/GenBank/DDBJ databases">
        <authorList>
            <consortium name="ELIXIR-Norway"/>
        </authorList>
    </citation>
    <scope>NUCLEOTIDE SEQUENCE [LARGE SCALE GENOMIC DNA]</scope>
</reference>
<name>A0ABN8Y7A9_RANTA</name>
<evidence type="ECO:0000313" key="2">
    <source>
        <dbReference type="EMBL" id="CAI9157239.1"/>
    </source>
</evidence>
<gene>
    <name evidence="2" type="ORF">MRATA1EN1_LOCUS6201</name>
</gene>
<proteinExistence type="predicted"/>
<sequence length="107" mass="11510">MDPRPSEMKRVSEVTTLLSGRAESGARCCLNPKQRIGRVARVGCLPLGLEMNSERKQLSGPPVLLISGSRTPLWVVQKQAAVIRAGACPPPSQAFGQPWDSSSKTAR</sequence>
<dbReference type="Proteomes" id="UP001176941">
    <property type="component" value="Chromosome 15"/>
</dbReference>
<evidence type="ECO:0000313" key="3">
    <source>
        <dbReference type="Proteomes" id="UP001176941"/>
    </source>
</evidence>
<accession>A0ABN8Y7A9</accession>
<organism evidence="2 3">
    <name type="scientific">Rangifer tarandus platyrhynchus</name>
    <name type="common">Svalbard reindeer</name>
    <dbReference type="NCBI Taxonomy" id="3082113"/>
    <lineage>
        <taxon>Eukaryota</taxon>
        <taxon>Metazoa</taxon>
        <taxon>Chordata</taxon>
        <taxon>Craniata</taxon>
        <taxon>Vertebrata</taxon>
        <taxon>Euteleostomi</taxon>
        <taxon>Mammalia</taxon>
        <taxon>Eutheria</taxon>
        <taxon>Laurasiatheria</taxon>
        <taxon>Artiodactyla</taxon>
        <taxon>Ruminantia</taxon>
        <taxon>Pecora</taxon>
        <taxon>Cervidae</taxon>
        <taxon>Odocoileinae</taxon>
        <taxon>Rangifer</taxon>
    </lineage>
</organism>
<dbReference type="EMBL" id="OX459951">
    <property type="protein sequence ID" value="CAI9157239.1"/>
    <property type="molecule type" value="Genomic_DNA"/>
</dbReference>
<feature type="region of interest" description="Disordered" evidence="1">
    <location>
        <begin position="87"/>
        <end position="107"/>
    </location>
</feature>
<evidence type="ECO:0000256" key="1">
    <source>
        <dbReference type="SAM" id="MobiDB-lite"/>
    </source>
</evidence>